<organism evidence="2 3">
    <name type="scientific">Kryptolebias marmoratus</name>
    <name type="common">Mangrove killifish</name>
    <name type="synonym">Rivulus marmoratus</name>
    <dbReference type="NCBI Taxonomy" id="37003"/>
    <lineage>
        <taxon>Eukaryota</taxon>
        <taxon>Metazoa</taxon>
        <taxon>Chordata</taxon>
        <taxon>Craniata</taxon>
        <taxon>Vertebrata</taxon>
        <taxon>Euteleostomi</taxon>
        <taxon>Actinopterygii</taxon>
        <taxon>Neopterygii</taxon>
        <taxon>Teleostei</taxon>
        <taxon>Neoteleostei</taxon>
        <taxon>Acanthomorphata</taxon>
        <taxon>Ovalentaria</taxon>
        <taxon>Atherinomorphae</taxon>
        <taxon>Cyprinodontiformes</taxon>
        <taxon>Rivulidae</taxon>
        <taxon>Kryptolebias</taxon>
    </lineage>
</organism>
<evidence type="ECO:0000313" key="2">
    <source>
        <dbReference type="Ensembl" id="ENSKMAP00000008187.1"/>
    </source>
</evidence>
<evidence type="ECO:0000256" key="1">
    <source>
        <dbReference type="SAM" id="SignalP"/>
    </source>
</evidence>
<dbReference type="Gene3D" id="1.20.1250.10">
    <property type="match status" value="1"/>
</dbReference>
<proteinExistence type="predicted"/>
<name>A0A3Q3F3I8_KRYMA</name>
<reference evidence="2" key="2">
    <citation type="submission" date="2025-09" db="UniProtKB">
        <authorList>
            <consortium name="Ensembl"/>
        </authorList>
    </citation>
    <scope>IDENTIFICATION</scope>
</reference>
<dbReference type="Proteomes" id="UP000264800">
    <property type="component" value="Unplaced"/>
</dbReference>
<dbReference type="InterPro" id="IPR009079">
    <property type="entry name" value="4_helix_cytokine-like_core"/>
</dbReference>
<sequence>GMARFSDALLLLFLALLAAVSCAPTRHQDACAEVRSSSLDLNHFAKTASVKVRSYINIYKSDSDFQAVPLDERLKEPDVSKDKEPLPTENWNKTLLCRYTMDRLFSFSILTARVFAVAQTSELR</sequence>
<feature type="signal peptide" evidence="1">
    <location>
        <begin position="1"/>
        <end position="22"/>
    </location>
</feature>
<keyword evidence="1" id="KW-0732">Signal</keyword>
<dbReference type="AlphaFoldDB" id="A0A3Q3F3I8"/>
<reference evidence="2" key="1">
    <citation type="submission" date="2025-08" db="UniProtKB">
        <authorList>
            <consortium name="Ensembl"/>
        </authorList>
    </citation>
    <scope>IDENTIFICATION</scope>
</reference>
<keyword evidence="3" id="KW-1185">Reference proteome</keyword>
<accession>A0A3Q3F3I8</accession>
<feature type="chain" id="PRO_5018544413" evidence="1">
    <location>
        <begin position="23"/>
        <end position="124"/>
    </location>
</feature>
<dbReference type="Ensembl" id="ENSKMAT00000008314.1">
    <property type="protein sequence ID" value="ENSKMAP00000008187.1"/>
    <property type="gene ID" value="ENSKMAG00000006163.1"/>
</dbReference>
<evidence type="ECO:0000313" key="3">
    <source>
        <dbReference type="Proteomes" id="UP000264800"/>
    </source>
</evidence>
<dbReference type="GeneTree" id="ENSGT01150000288950"/>
<protein>
    <submittedName>
        <fullName evidence="2">Uncharacterized protein</fullName>
    </submittedName>
</protein>